<dbReference type="RefSeq" id="WP_019062445.1">
    <property type="nucleotide sequence ID" value="NZ_JBIAHM010000001.1"/>
</dbReference>
<evidence type="ECO:0008006" key="3">
    <source>
        <dbReference type="Google" id="ProtNLM"/>
    </source>
</evidence>
<organism evidence="1 2">
    <name type="scientific">Streptomyces hokutonensis</name>
    <dbReference type="NCBI Taxonomy" id="1306990"/>
    <lineage>
        <taxon>Bacteria</taxon>
        <taxon>Bacillati</taxon>
        <taxon>Actinomycetota</taxon>
        <taxon>Actinomycetes</taxon>
        <taxon>Kitasatosporales</taxon>
        <taxon>Streptomycetaceae</taxon>
        <taxon>Streptomyces</taxon>
    </lineage>
</organism>
<keyword evidence="2" id="KW-1185">Reference proteome</keyword>
<accession>A0ABW6LTB6</accession>
<evidence type="ECO:0000313" key="1">
    <source>
        <dbReference type="EMBL" id="MFE9597150.1"/>
    </source>
</evidence>
<dbReference type="Proteomes" id="UP001601303">
    <property type="component" value="Unassembled WGS sequence"/>
</dbReference>
<gene>
    <name evidence="1" type="ORF">ACFYNQ_01060</name>
</gene>
<name>A0ABW6LTB6_9ACTN</name>
<evidence type="ECO:0000313" key="2">
    <source>
        <dbReference type="Proteomes" id="UP001601303"/>
    </source>
</evidence>
<sequence length="137" mass="15007">MTTEAQVAQALREARDAAVTEAREHAACAVQAVDDADAPPLNYGGLLVQIRTSAEAKWWQKVFASLGPLTDRAQINRALLRSAEAQQMVDEREAVPQPSGEDVGDLFIHAVRQVEVKAYRRFIDAVERAVAPILTEV</sequence>
<comment type="caution">
    <text evidence="1">The sequence shown here is derived from an EMBL/GenBank/DDBJ whole genome shotgun (WGS) entry which is preliminary data.</text>
</comment>
<proteinExistence type="predicted"/>
<reference evidence="1 2" key="1">
    <citation type="submission" date="2024-10" db="EMBL/GenBank/DDBJ databases">
        <title>The Natural Products Discovery Center: Release of the First 8490 Sequenced Strains for Exploring Actinobacteria Biosynthetic Diversity.</title>
        <authorList>
            <person name="Kalkreuter E."/>
            <person name="Kautsar S.A."/>
            <person name="Yang D."/>
            <person name="Bader C.D."/>
            <person name="Teijaro C.N."/>
            <person name="Fluegel L."/>
            <person name="Davis C.M."/>
            <person name="Simpson J.R."/>
            <person name="Lauterbach L."/>
            <person name="Steele A.D."/>
            <person name="Gui C."/>
            <person name="Meng S."/>
            <person name="Li G."/>
            <person name="Viehrig K."/>
            <person name="Ye F."/>
            <person name="Su P."/>
            <person name="Kiefer A.F."/>
            <person name="Nichols A."/>
            <person name="Cepeda A.J."/>
            <person name="Yan W."/>
            <person name="Fan B."/>
            <person name="Jiang Y."/>
            <person name="Adhikari A."/>
            <person name="Zheng C.-J."/>
            <person name="Schuster L."/>
            <person name="Cowan T.M."/>
            <person name="Smanski M.J."/>
            <person name="Chevrette M.G."/>
            <person name="De Carvalho L.P.S."/>
            <person name="Shen B."/>
        </authorList>
    </citation>
    <scope>NUCLEOTIDE SEQUENCE [LARGE SCALE GENOMIC DNA]</scope>
    <source>
        <strain evidence="1 2">NPDC006488</strain>
    </source>
</reference>
<dbReference type="EMBL" id="JBIAHM010000001">
    <property type="protein sequence ID" value="MFE9597150.1"/>
    <property type="molecule type" value="Genomic_DNA"/>
</dbReference>
<protein>
    <recommendedName>
        <fullName evidence="3">SAV-6107-like HEPN domain-containing protein</fullName>
    </recommendedName>
</protein>